<dbReference type="InterPro" id="IPR050300">
    <property type="entry name" value="GDXG_lipolytic_enzyme"/>
</dbReference>
<proteinExistence type="predicted"/>
<dbReference type="SUPFAM" id="SSF53474">
    <property type="entry name" value="alpha/beta-Hydrolases"/>
    <property type="match status" value="1"/>
</dbReference>
<gene>
    <name evidence="3" type="ORF">LVJ81_09290</name>
</gene>
<name>A0ABY4E7S6_VITST</name>
<dbReference type="GO" id="GO:0016787">
    <property type="term" value="F:hydrolase activity"/>
    <property type="evidence" value="ECO:0007669"/>
    <property type="project" value="UniProtKB-KW"/>
</dbReference>
<protein>
    <submittedName>
        <fullName evidence="3">Alpha/beta hydrolase</fullName>
    </submittedName>
</protein>
<dbReference type="EMBL" id="CP091512">
    <property type="protein sequence ID" value="UOO91823.1"/>
    <property type="molecule type" value="Genomic_DNA"/>
</dbReference>
<dbReference type="Pfam" id="PF20434">
    <property type="entry name" value="BD-FAE"/>
    <property type="match status" value="1"/>
</dbReference>
<evidence type="ECO:0000313" key="3">
    <source>
        <dbReference type="EMBL" id="UOO91823.1"/>
    </source>
</evidence>
<sequence length="258" mass="29502">MRLYDNSRTVANEDAILVDFQQRSSTVYQNHPNHTLTYGTHPRQTIDVFECAREQAPILVFIHGGYWQWCCKEDFGFIVPSLLATGLDVLLLEYPLTPDVSFEQLVQSVGQGLDFLAQQPQWQNRQVYLCGHSAGGHLSAQWQHHAWVNHIIAISGLYDLQPLVHTHLNEALKLSKQDIVQYSPSRHTASTKPLHIAYGLEELDELQWQSSHYAEQLMQQGFHPIVHPMTHTNHYTILDNIFNTTDATLARLLEITQA</sequence>
<dbReference type="InterPro" id="IPR029058">
    <property type="entry name" value="AB_hydrolase_fold"/>
</dbReference>
<feature type="domain" description="BD-FAE-like" evidence="2">
    <location>
        <begin position="53"/>
        <end position="140"/>
    </location>
</feature>
<dbReference type="PANTHER" id="PTHR48081:SF33">
    <property type="entry name" value="KYNURENINE FORMAMIDASE"/>
    <property type="match status" value="1"/>
</dbReference>
<evidence type="ECO:0000259" key="2">
    <source>
        <dbReference type="Pfam" id="PF20434"/>
    </source>
</evidence>
<reference evidence="3" key="1">
    <citation type="submission" date="2021-12" db="EMBL/GenBank/DDBJ databases">
        <authorList>
            <person name="Veyrier F.J."/>
        </authorList>
    </citation>
    <scope>NUCLEOTIDE SEQUENCE</scope>
    <source>
        <strain evidence="3">SAG 1488-6</strain>
    </source>
</reference>
<evidence type="ECO:0000256" key="1">
    <source>
        <dbReference type="ARBA" id="ARBA00022801"/>
    </source>
</evidence>
<keyword evidence="4" id="KW-1185">Reference proteome</keyword>
<accession>A0ABY4E7S6</accession>
<dbReference type="Gene3D" id="3.40.50.1820">
    <property type="entry name" value="alpha/beta hydrolase"/>
    <property type="match status" value="1"/>
</dbReference>
<dbReference type="RefSeq" id="WP_019957438.1">
    <property type="nucleotide sequence ID" value="NZ_CP091512.1"/>
</dbReference>
<organism evidence="3 4">
    <name type="scientific">Vitreoscilla stercoraria</name>
    <dbReference type="NCBI Taxonomy" id="61"/>
    <lineage>
        <taxon>Bacteria</taxon>
        <taxon>Pseudomonadati</taxon>
        <taxon>Pseudomonadota</taxon>
        <taxon>Betaproteobacteria</taxon>
        <taxon>Neisseriales</taxon>
        <taxon>Neisseriaceae</taxon>
        <taxon>Vitreoscilla</taxon>
    </lineage>
</organism>
<keyword evidence="1 3" id="KW-0378">Hydrolase</keyword>
<evidence type="ECO:0000313" key="4">
    <source>
        <dbReference type="Proteomes" id="UP000832034"/>
    </source>
</evidence>
<dbReference type="InterPro" id="IPR049492">
    <property type="entry name" value="BD-FAE-like_dom"/>
</dbReference>
<dbReference type="Proteomes" id="UP000832034">
    <property type="component" value="Chromosome"/>
</dbReference>
<dbReference type="PANTHER" id="PTHR48081">
    <property type="entry name" value="AB HYDROLASE SUPERFAMILY PROTEIN C4A8.06C"/>
    <property type="match status" value="1"/>
</dbReference>
<reference evidence="3" key="2">
    <citation type="journal article" date="2022" name="Res Sq">
        <title>Evolution of multicellular longitudinally dividing oral cavity symbionts (Neisseriaceae).</title>
        <authorList>
            <person name="Nyongesa S."/>
            <person name="Weber P."/>
            <person name="Bernet E."/>
            <person name="Pullido F."/>
            <person name="Nieckarz M."/>
            <person name="Delaby M."/>
            <person name="Nieves C."/>
            <person name="Viehboeck T."/>
            <person name="Krause N."/>
            <person name="Rivera-Millot A."/>
            <person name="Nakamura A."/>
            <person name="Vischer N."/>
            <person name="VanNieuwenhze M."/>
            <person name="Brun Y."/>
            <person name="Cava F."/>
            <person name="Bulgheresi S."/>
            <person name="Veyrier F."/>
        </authorList>
    </citation>
    <scope>NUCLEOTIDE SEQUENCE</scope>
    <source>
        <strain evidence="3">SAG 1488-6</strain>
    </source>
</reference>